<organism evidence="8 9">
    <name type="scientific">Bermanella marisrubri</name>
    <dbReference type="NCBI Taxonomy" id="207949"/>
    <lineage>
        <taxon>Bacteria</taxon>
        <taxon>Pseudomonadati</taxon>
        <taxon>Pseudomonadota</taxon>
        <taxon>Gammaproteobacteria</taxon>
        <taxon>Oceanospirillales</taxon>
        <taxon>Oceanospirillaceae</taxon>
        <taxon>Bermanella</taxon>
    </lineage>
</organism>
<evidence type="ECO:0000256" key="4">
    <source>
        <dbReference type="ARBA" id="ARBA00047645"/>
    </source>
</evidence>
<dbReference type="Proteomes" id="UP000004263">
    <property type="component" value="Unassembled WGS sequence"/>
</dbReference>
<dbReference type="PROSITE" id="PS51160">
    <property type="entry name" value="ACYLPHOSPHATASE_3"/>
    <property type="match status" value="1"/>
</dbReference>
<evidence type="ECO:0000259" key="7">
    <source>
        <dbReference type="PROSITE" id="PS51160"/>
    </source>
</evidence>
<sequence>MQAWHIVVSGKVQGVYYRVSTAKRAEQLGVKGWVRNLPNGDVEMVAQGTEGQLNALYNWCHEGPVLAKVESVSRLKVPIDSKLVAFDVLK</sequence>
<reference evidence="8 9" key="1">
    <citation type="submission" date="2006-03" db="EMBL/GenBank/DDBJ databases">
        <authorList>
            <person name="Pinhassi J."/>
            <person name="Pedros-Alio C."/>
            <person name="Ferriera S."/>
            <person name="Johnson J."/>
            <person name="Kravitz S."/>
            <person name="Halpern A."/>
            <person name="Remington K."/>
            <person name="Beeson K."/>
            <person name="Tran B."/>
            <person name="Rogers Y.-H."/>
            <person name="Friedman R."/>
            <person name="Venter J.C."/>
        </authorList>
    </citation>
    <scope>NUCLEOTIDE SEQUENCE [LARGE SCALE GENOMIC DNA]</scope>
    <source>
        <strain evidence="8 9">RED65</strain>
    </source>
</reference>
<dbReference type="AlphaFoldDB" id="Q1MXM3"/>
<comment type="catalytic activity">
    <reaction evidence="4 5">
        <text>an acyl phosphate + H2O = a carboxylate + phosphate + H(+)</text>
        <dbReference type="Rhea" id="RHEA:14965"/>
        <dbReference type="ChEBI" id="CHEBI:15377"/>
        <dbReference type="ChEBI" id="CHEBI:15378"/>
        <dbReference type="ChEBI" id="CHEBI:29067"/>
        <dbReference type="ChEBI" id="CHEBI:43474"/>
        <dbReference type="ChEBI" id="CHEBI:59918"/>
        <dbReference type="EC" id="3.6.1.7"/>
    </reaction>
</comment>
<evidence type="ECO:0000313" key="8">
    <source>
        <dbReference type="EMBL" id="EAT10732.1"/>
    </source>
</evidence>
<protein>
    <recommendedName>
        <fullName evidence="3 5">acylphosphatase</fullName>
        <ecNumber evidence="2 5">3.6.1.7</ecNumber>
    </recommendedName>
</protein>
<dbReference type="InterPro" id="IPR036046">
    <property type="entry name" value="Acylphosphatase-like_dom_sf"/>
</dbReference>
<dbReference type="STRING" id="207949.RED65_07469"/>
<dbReference type="InterPro" id="IPR001792">
    <property type="entry name" value="Acylphosphatase-like_dom"/>
</dbReference>
<dbReference type="OrthoDB" id="5295388at2"/>
<dbReference type="InterPro" id="IPR020456">
    <property type="entry name" value="Acylphosphatase"/>
</dbReference>
<evidence type="ECO:0000256" key="2">
    <source>
        <dbReference type="ARBA" id="ARBA00012150"/>
    </source>
</evidence>
<dbReference type="EC" id="3.6.1.7" evidence="2 5"/>
<keyword evidence="9" id="KW-1185">Reference proteome</keyword>
<feature type="domain" description="Acylphosphatase-like" evidence="7">
    <location>
        <begin position="3"/>
        <end position="90"/>
    </location>
</feature>
<dbReference type="SUPFAM" id="SSF54975">
    <property type="entry name" value="Acylphosphatase/BLUF domain-like"/>
    <property type="match status" value="1"/>
</dbReference>
<dbReference type="PANTHER" id="PTHR47268:SF4">
    <property type="entry name" value="ACYLPHOSPHATASE"/>
    <property type="match status" value="1"/>
</dbReference>
<dbReference type="InterPro" id="IPR017968">
    <property type="entry name" value="Acylphosphatase_CS"/>
</dbReference>
<keyword evidence="5" id="KW-0378">Hydrolase</keyword>
<evidence type="ECO:0000256" key="3">
    <source>
        <dbReference type="ARBA" id="ARBA00015991"/>
    </source>
</evidence>
<accession>Q1MXM3</accession>
<feature type="active site" evidence="5">
    <location>
        <position position="36"/>
    </location>
</feature>
<dbReference type="PROSITE" id="PS00151">
    <property type="entry name" value="ACYLPHOSPHATASE_2"/>
    <property type="match status" value="1"/>
</dbReference>
<evidence type="ECO:0000256" key="5">
    <source>
        <dbReference type="PROSITE-ProRule" id="PRU00520"/>
    </source>
</evidence>
<dbReference type="Gene3D" id="3.30.70.100">
    <property type="match status" value="1"/>
</dbReference>
<proteinExistence type="inferred from homology"/>
<comment type="caution">
    <text evidence="8">The sequence shown here is derived from an EMBL/GenBank/DDBJ whole genome shotgun (WGS) entry which is preliminary data.</text>
</comment>
<dbReference type="PRINTS" id="PR00112">
    <property type="entry name" value="ACYLPHPHTASE"/>
</dbReference>
<dbReference type="GO" id="GO:0003998">
    <property type="term" value="F:acylphosphatase activity"/>
    <property type="evidence" value="ECO:0007669"/>
    <property type="project" value="UniProtKB-EC"/>
</dbReference>
<evidence type="ECO:0000256" key="1">
    <source>
        <dbReference type="ARBA" id="ARBA00005614"/>
    </source>
</evidence>
<dbReference type="HOGENOM" id="CLU_141932_1_0_6"/>
<dbReference type="RefSeq" id="WP_007016848.1">
    <property type="nucleotide sequence ID" value="NZ_AAQH01000037.1"/>
</dbReference>
<dbReference type="PANTHER" id="PTHR47268">
    <property type="entry name" value="ACYLPHOSPHATASE"/>
    <property type="match status" value="1"/>
</dbReference>
<dbReference type="EMBL" id="AAQH01000037">
    <property type="protein sequence ID" value="EAT10732.1"/>
    <property type="molecule type" value="Genomic_DNA"/>
</dbReference>
<comment type="similarity">
    <text evidence="1 6">Belongs to the acylphosphatase family.</text>
</comment>
<evidence type="ECO:0000256" key="6">
    <source>
        <dbReference type="RuleBase" id="RU004168"/>
    </source>
</evidence>
<name>Q1MXM3_9GAMM</name>
<dbReference type="Pfam" id="PF00708">
    <property type="entry name" value="Acylphosphatase"/>
    <property type="match status" value="1"/>
</dbReference>
<gene>
    <name evidence="8" type="ORF">RED65_07469</name>
</gene>
<feature type="active site" evidence="5">
    <location>
        <position position="18"/>
    </location>
</feature>
<evidence type="ECO:0000313" key="9">
    <source>
        <dbReference type="Proteomes" id="UP000004263"/>
    </source>
</evidence>